<dbReference type="PANTHER" id="PTHR46077">
    <property type="entry name" value="E3 UBIQUITIN-PROTEIN LIGASE TOPORS"/>
    <property type="match status" value="1"/>
</dbReference>
<feature type="region of interest" description="Disordered" evidence="10">
    <location>
        <begin position="1"/>
        <end position="35"/>
    </location>
</feature>
<proteinExistence type="predicted"/>
<dbReference type="InterPro" id="IPR001841">
    <property type="entry name" value="Znf_RING"/>
</dbReference>
<evidence type="ECO:0000256" key="2">
    <source>
        <dbReference type="ARBA" id="ARBA00012483"/>
    </source>
</evidence>
<keyword evidence="5 9" id="KW-0863">Zinc-finger</keyword>
<dbReference type="PANTHER" id="PTHR46077:SF1">
    <property type="entry name" value="TOP1 BINDING ARGININE_SERINE RICH PROTEIN, E3 UBIQUITIN LIGASE"/>
    <property type="match status" value="1"/>
</dbReference>
<keyword evidence="4" id="KW-0479">Metal-binding</keyword>
<feature type="region of interest" description="Disordered" evidence="10">
    <location>
        <begin position="1134"/>
        <end position="1163"/>
    </location>
</feature>
<keyword evidence="7" id="KW-0805">Transcription regulation</keyword>
<feature type="region of interest" description="Disordered" evidence="10">
    <location>
        <begin position="1529"/>
        <end position="1549"/>
    </location>
</feature>
<feature type="region of interest" description="Disordered" evidence="10">
    <location>
        <begin position="1427"/>
        <end position="1510"/>
    </location>
</feature>
<dbReference type="PROSITE" id="PS50089">
    <property type="entry name" value="ZF_RING_2"/>
    <property type="match status" value="1"/>
</dbReference>
<dbReference type="SUPFAM" id="SSF57850">
    <property type="entry name" value="RING/U-box"/>
    <property type="match status" value="1"/>
</dbReference>
<feature type="compositionally biased region" description="Polar residues" evidence="10">
    <location>
        <begin position="1740"/>
        <end position="1751"/>
    </location>
</feature>
<dbReference type="GO" id="GO:0006513">
    <property type="term" value="P:protein monoubiquitination"/>
    <property type="evidence" value="ECO:0007669"/>
    <property type="project" value="TreeGrafter"/>
</dbReference>
<protein>
    <recommendedName>
        <fullName evidence="2">RING-type E3 ubiquitin transferase</fullName>
        <ecNumber evidence="2">2.3.2.27</ecNumber>
    </recommendedName>
</protein>
<name>A0A8E0VIW5_9TREM</name>
<feature type="compositionally biased region" description="Polar residues" evidence="10">
    <location>
        <begin position="1635"/>
        <end position="1648"/>
    </location>
</feature>
<evidence type="ECO:0000259" key="11">
    <source>
        <dbReference type="PROSITE" id="PS50089"/>
    </source>
</evidence>
<dbReference type="InterPro" id="IPR013083">
    <property type="entry name" value="Znf_RING/FYVE/PHD"/>
</dbReference>
<feature type="compositionally biased region" description="Low complexity" evidence="10">
    <location>
        <begin position="60"/>
        <end position="84"/>
    </location>
</feature>
<dbReference type="Gene3D" id="3.30.40.10">
    <property type="entry name" value="Zinc/RING finger domain, C3HC4 (zinc finger)"/>
    <property type="match status" value="1"/>
</dbReference>
<dbReference type="PROSITE" id="PS00518">
    <property type="entry name" value="ZF_RING_1"/>
    <property type="match status" value="1"/>
</dbReference>
<evidence type="ECO:0000256" key="1">
    <source>
        <dbReference type="ARBA" id="ARBA00000900"/>
    </source>
</evidence>
<feature type="compositionally biased region" description="Basic and acidic residues" evidence="10">
    <location>
        <begin position="863"/>
        <end position="872"/>
    </location>
</feature>
<dbReference type="Proteomes" id="UP000728185">
    <property type="component" value="Unassembled WGS sequence"/>
</dbReference>
<keyword evidence="8" id="KW-0804">Transcription</keyword>
<evidence type="ECO:0000256" key="6">
    <source>
        <dbReference type="ARBA" id="ARBA00022833"/>
    </source>
</evidence>
<feature type="compositionally biased region" description="Polar residues" evidence="10">
    <location>
        <begin position="121"/>
        <end position="132"/>
    </location>
</feature>
<feature type="compositionally biased region" description="Low complexity" evidence="10">
    <location>
        <begin position="1330"/>
        <end position="1343"/>
    </location>
</feature>
<keyword evidence="3" id="KW-0808">Transferase</keyword>
<feature type="compositionally biased region" description="Low complexity" evidence="10">
    <location>
        <begin position="1135"/>
        <end position="1152"/>
    </location>
</feature>
<sequence length="1751" mass="191663">MHRGRRNATSATGTNAPVVTLRRGVSGRRSRLTRNSADANMSCLARGNDSSPIGLSYLSSDSSLSSLSSGSSSSSSSPSRTSGLHRQSTNRASPAATEDLMVTTGSRSGVSRKSHRAGSRHVTNSTQLSENEATSTRSRRARTTSRLRAAESPLDRGNSSGTGVVVSAGPLRYALTSISGPATIRTPSRRRAPRSSNRPASPPSNDSVQITGVEQQQQQQPVTNATPIRLRIGRNLTQTTRGSRPGTFTRRTLISSRLNPTPIVENNGAGTISSPLASSDIGVRRVRSAEDTADLHAALIAARRPSGSPLDDDDCVICLCEKSNRSVILPCMHTFCFSCIHRWLTINPSCPLCKRLAQRVIHSVLSDTEFTELLVSDLQAQRYAHRVTRFPASFDLEEEFLFAAAAAAVAADDDRTRPRSPEISERQSHHHYHYHLNSPQVLLDYFNERDQGNSSTTSLFLPSAVMPPIGSLSRSANSVQSFNTSQPRPTFRWNSEFSLLSESLRSFLTNLVNNALRRRNSSILNGLLLRQLVYIFGFDSVPVVEEPRLERDISPDFLAAHEAQRQRLYSFIRRELRVLAPWLAYQSTTSDSSLSSNVNTNATARSASSDTTGPGGAVLIVDEPQAGSAVTAPLICGAPGLLADTPELDAITERVVSHFTSVPMTNTNALRQLLASVPALRYPLVPSTYLTHFCSEVIQFARYSGTLDQYDYAVCLYRRYPSHLSIGQTEPSERDELRVTRRDPRLAVYMGSACWPRLRPGFAEPQCLVTHPLINWLHQRLFVHSVSGSIHPATLPQTGRYTQIVSEPLSFHYSRSSCHPHCSRLASLSQALLEAVPTIMRFRAAPIQPDESHTIGRSGLTGLDRDVLRPDRGMTSTELFPNRIVYQRILSELIDQARFSEALGSYFATYSIDGASSSADQNAISRVTVSEPIPRPSSGTNSLFDLYGSLVSERSTEAVANGPSSPSSSSRTNRSTIDHLAPALDMHSQALRRLSSLLLLFTARVPSGLRGERDEDVITELIHTPLMPMTVPPINPVGHTSPQVIDLTTNNSTQTLRPGRRLSMPLDGSHVISEADSSRFANSDWHFLFQPSLASWTSSNSHSTSRPMSSVAVSDLGSLDLSAHRGRYFPELSDVPAQQQQQQHPHQPVAPRQPSPTEVIVPSPFRPADILGTNNDDSTVAAESHWRSPIRSFVIISSDSSSDEEDNLVVRQVTPDQRVSVYPTTDDESEHESKSATEQLKGDVLNPSASEPPHTVESSELLTVQDTTSRLSLEPNSAGTELSTLPSSSSFLAQPRAADQQIEEPMDVDEKPDDSISLPVSSVTGVVKRPLSSSDPSASTSLPRAAKLPRVAEPSRIHFSIRPRLALYESHDGERLISHGTRAVYCYHPRRRKSHGHNCSRSPIVLESSESDCELLRESIRVYSDSSSCSASSTSWSSTSSPSVSRSSSPSSSSSESFSHERPRGHSHSQHTVSSAEHRKRKDDDSSRHRHRHHRCHHHRRHRCHSCRKHKKQGHRPKCYKCVGSKHHRYTGKHDKFSRRKPIGSSQRSRYYPRLRLVRQHSQTVQLNSVASPILISDDENESSSHPAASDLTQRTTNNATMPTTSSTESVTTTKNIAGDGESQSSGSECVESHPSVSSVQPDRNFSEASDVPGPSVLMPGETSVANESAGELVREVPSSSQPIFEPSNLDEFYQFLAELGSQQHHVESKSMGPEGSERDSEQPHAESLPDEASVVAGGSKSTESSPTTQS</sequence>
<dbReference type="GO" id="GO:0000209">
    <property type="term" value="P:protein polyubiquitination"/>
    <property type="evidence" value="ECO:0007669"/>
    <property type="project" value="TreeGrafter"/>
</dbReference>
<feature type="compositionally biased region" description="Acidic residues" evidence="10">
    <location>
        <begin position="1301"/>
        <end position="1312"/>
    </location>
</feature>
<evidence type="ECO:0000256" key="9">
    <source>
        <dbReference type="PROSITE-ProRule" id="PRU00175"/>
    </source>
</evidence>
<dbReference type="OrthoDB" id="21204at2759"/>
<evidence type="ECO:0000256" key="10">
    <source>
        <dbReference type="SAM" id="MobiDB-lite"/>
    </source>
</evidence>
<feature type="region of interest" description="Disordered" evidence="10">
    <location>
        <begin position="955"/>
        <end position="974"/>
    </location>
</feature>
<dbReference type="Pfam" id="PF13639">
    <property type="entry name" value="zf-RING_2"/>
    <property type="match status" value="1"/>
</dbReference>
<feature type="region of interest" description="Disordered" evidence="10">
    <location>
        <begin position="853"/>
        <end position="872"/>
    </location>
</feature>
<feature type="compositionally biased region" description="Basic residues" evidence="10">
    <location>
        <begin position="1529"/>
        <end position="1542"/>
    </location>
</feature>
<feature type="compositionally biased region" description="Basic residues" evidence="10">
    <location>
        <begin position="1488"/>
        <end position="1510"/>
    </location>
</feature>
<dbReference type="GO" id="GO:0061630">
    <property type="term" value="F:ubiquitin protein ligase activity"/>
    <property type="evidence" value="ECO:0007669"/>
    <property type="project" value="UniProtKB-EC"/>
</dbReference>
<dbReference type="GO" id="GO:0008270">
    <property type="term" value="F:zinc ion binding"/>
    <property type="evidence" value="ECO:0007669"/>
    <property type="project" value="UniProtKB-KW"/>
</dbReference>
<feature type="region of interest" description="Disordered" evidence="10">
    <location>
        <begin position="60"/>
        <end position="165"/>
    </location>
</feature>
<feature type="region of interest" description="Disordered" evidence="10">
    <location>
        <begin position="1578"/>
        <end position="1670"/>
    </location>
</feature>
<dbReference type="EC" id="2.3.2.27" evidence="2"/>
<feature type="compositionally biased region" description="Polar residues" evidence="10">
    <location>
        <begin position="1584"/>
        <end position="1600"/>
    </location>
</feature>
<organism evidence="12 13">
    <name type="scientific">Fasciolopsis buskii</name>
    <dbReference type="NCBI Taxonomy" id="27845"/>
    <lineage>
        <taxon>Eukaryota</taxon>
        <taxon>Metazoa</taxon>
        <taxon>Spiralia</taxon>
        <taxon>Lophotrochozoa</taxon>
        <taxon>Platyhelminthes</taxon>
        <taxon>Trematoda</taxon>
        <taxon>Digenea</taxon>
        <taxon>Plagiorchiida</taxon>
        <taxon>Echinostomata</taxon>
        <taxon>Echinostomatoidea</taxon>
        <taxon>Fasciolidae</taxon>
        <taxon>Fasciolopsis</taxon>
    </lineage>
</organism>
<evidence type="ECO:0000256" key="5">
    <source>
        <dbReference type="ARBA" id="ARBA00022771"/>
    </source>
</evidence>
<evidence type="ECO:0000256" key="4">
    <source>
        <dbReference type="ARBA" id="ARBA00022723"/>
    </source>
</evidence>
<evidence type="ECO:0000256" key="8">
    <source>
        <dbReference type="ARBA" id="ARBA00023163"/>
    </source>
</evidence>
<feature type="compositionally biased region" description="Low complexity" evidence="10">
    <location>
        <begin position="1601"/>
        <end position="1614"/>
    </location>
</feature>
<dbReference type="CDD" id="cd23130">
    <property type="entry name" value="RING-HC_EHV1-like"/>
    <property type="match status" value="1"/>
</dbReference>
<dbReference type="SMART" id="SM00184">
    <property type="entry name" value="RING"/>
    <property type="match status" value="1"/>
</dbReference>
<feature type="compositionally biased region" description="Low complexity" evidence="10">
    <location>
        <begin position="963"/>
        <end position="974"/>
    </location>
</feature>
<feature type="region of interest" description="Disordered" evidence="10">
    <location>
        <begin position="1204"/>
        <end position="1347"/>
    </location>
</feature>
<feature type="compositionally biased region" description="Polar residues" evidence="10">
    <location>
        <begin position="7"/>
        <end position="17"/>
    </location>
</feature>
<reference evidence="12" key="1">
    <citation type="submission" date="2019-05" db="EMBL/GenBank/DDBJ databases">
        <title>Annotation for the trematode Fasciolopsis buski.</title>
        <authorList>
            <person name="Choi Y.-J."/>
        </authorList>
    </citation>
    <scope>NUCLEOTIDE SEQUENCE</scope>
    <source>
        <strain evidence="12">HT</strain>
        <tissue evidence="12">Whole worm</tissue>
    </source>
</reference>
<accession>A0A8E0VIW5</accession>
<feature type="compositionally biased region" description="Low complexity" evidence="10">
    <location>
        <begin position="194"/>
        <end position="205"/>
    </location>
</feature>
<comment type="catalytic activity">
    <reaction evidence="1">
        <text>S-ubiquitinyl-[E2 ubiquitin-conjugating enzyme]-L-cysteine + [acceptor protein]-L-lysine = [E2 ubiquitin-conjugating enzyme]-L-cysteine + N(6)-ubiquitinyl-[acceptor protein]-L-lysine.</text>
        <dbReference type="EC" id="2.3.2.27"/>
    </reaction>
</comment>
<dbReference type="EMBL" id="LUCM01006822">
    <property type="protein sequence ID" value="KAA0190725.1"/>
    <property type="molecule type" value="Genomic_DNA"/>
</dbReference>
<feature type="compositionally biased region" description="Basic and acidic residues" evidence="10">
    <location>
        <begin position="1716"/>
        <end position="1725"/>
    </location>
</feature>
<evidence type="ECO:0000256" key="7">
    <source>
        <dbReference type="ARBA" id="ARBA00023015"/>
    </source>
</evidence>
<evidence type="ECO:0000256" key="3">
    <source>
        <dbReference type="ARBA" id="ARBA00022679"/>
    </source>
</evidence>
<feature type="compositionally biased region" description="Polar residues" evidence="10">
    <location>
        <begin position="1256"/>
        <end position="1292"/>
    </location>
</feature>
<gene>
    <name evidence="12" type="ORF">FBUS_07070</name>
</gene>
<comment type="caution">
    <text evidence="12">The sequence shown here is derived from an EMBL/GenBank/DDBJ whole genome shotgun (WGS) entry which is preliminary data.</text>
</comment>
<dbReference type="InterPro" id="IPR017907">
    <property type="entry name" value="Znf_RING_CS"/>
</dbReference>
<feature type="region of interest" description="Disordered" evidence="10">
    <location>
        <begin position="179"/>
        <end position="250"/>
    </location>
</feature>
<feature type="region of interest" description="Disordered" evidence="10">
    <location>
        <begin position="1703"/>
        <end position="1751"/>
    </location>
</feature>
<feature type="compositionally biased region" description="Basic residues" evidence="10">
    <location>
        <begin position="110"/>
        <end position="119"/>
    </location>
</feature>
<keyword evidence="13" id="KW-1185">Reference proteome</keyword>
<keyword evidence="6" id="KW-0862">Zinc</keyword>
<feature type="domain" description="RING-type" evidence="11">
    <location>
        <begin position="315"/>
        <end position="354"/>
    </location>
</feature>
<evidence type="ECO:0000313" key="13">
    <source>
        <dbReference type="Proteomes" id="UP000728185"/>
    </source>
</evidence>
<evidence type="ECO:0000313" key="12">
    <source>
        <dbReference type="EMBL" id="KAA0190725.1"/>
    </source>
</evidence>
<feature type="compositionally biased region" description="Low complexity" evidence="10">
    <location>
        <begin position="1427"/>
        <end position="1457"/>
    </location>
</feature>